<keyword evidence="1" id="KW-1133">Transmembrane helix</keyword>
<dbReference type="Proteomes" id="UP000789396">
    <property type="component" value="Unassembled WGS sequence"/>
</dbReference>
<keyword evidence="3" id="KW-1185">Reference proteome</keyword>
<proteinExistence type="predicted"/>
<sequence length="81" mass="8948">MITNKYERAFVQMIVYLAIESFIIASIIISAQSLDGLFVTVFGMTCGISLSPDSGWLCIKELGDESSPFGNRWMLLTAGFM</sequence>
<feature type="transmembrane region" description="Helical" evidence="1">
    <location>
        <begin position="9"/>
        <end position="31"/>
    </location>
</feature>
<evidence type="ECO:0000313" key="3">
    <source>
        <dbReference type="Proteomes" id="UP000789396"/>
    </source>
</evidence>
<feature type="non-terminal residue" evidence="2">
    <location>
        <position position="81"/>
    </location>
</feature>
<evidence type="ECO:0000256" key="1">
    <source>
        <dbReference type="SAM" id="Phobius"/>
    </source>
</evidence>
<accession>A0A9N9IY82</accession>
<dbReference type="AlphaFoldDB" id="A0A9N9IY82"/>
<keyword evidence="1" id="KW-0472">Membrane</keyword>
<comment type="caution">
    <text evidence="2">The sequence shown here is derived from an EMBL/GenBank/DDBJ whole genome shotgun (WGS) entry which is preliminary data.</text>
</comment>
<keyword evidence="1" id="KW-0812">Transmembrane</keyword>
<name>A0A9N9IY82_9GLOM</name>
<dbReference type="OrthoDB" id="294541at2759"/>
<gene>
    <name evidence="2" type="ORF">RFULGI_LOCUS13955</name>
</gene>
<protein>
    <submittedName>
        <fullName evidence="2">2546_t:CDS:1</fullName>
    </submittedName>
</protein>
<evidence type="ECO:0000313" key="2">
    <source>
        <dbReference type="EMBL" id="CAG8756067.1"/>
    </source>
</evidence>
<dbReference type="EMBL" id="CAJVPZ010038717">
    <property type="protein sequence ID" value="CAG8756067.1"/>
    <property type="molecule type" value="Genomic_DNA"/>
</dbReference>
<organism evidence="2 3">
    <name type="scientific">Racocetra fulgida</name>
    <dbReference type="NCBI Taxonomy" id="60492"/>
    <lineage>
        <taxon>Eukaryota</taxon>
        <taxon>Fungi</taxon>
        <taxon>Fungi incertae sedis</taxon>
        <taxon>Mucoromycota</taxon>
        <taxon>Glomeromycotina</taxon>
        <taxon>Glomeromycetes</taxon>
        <taxon>Diversisporales</taxon>
        <taxon>Gigasporaceae</taxon>
        <taxon>Racocetra</taxon>
    </lineage>
</organism>
<reference evidence="2" key="1">
    <citation type="submission" date="2021-06" db="EMBL/GenBank/DDBJ databases">
        <authorList>
            <person name="Kallberg Y."/>
            <person name="Tangrot J."/>
            <person name="Rosling A."/>
        </authorList>
    </citation>
    <scope>NUCLEOTIDE SEQUENCE</scope>
    <source>
        <strain evidence="2">IN212</strain>
    </source>
</reference>